<sequence length="247" mass="27377">MAILWQQTSGGNRYEVRSAGATRRLYTNGVFHSQYNPRHPVGGSVWDLLLLPAFFLPAGQIKRVLVLGVGGGAVMQQLNYFLTPALITGVELNPVHLRLAQRFFGLQAGNIELVQADAVTWVNEYRGPGYDLIIDDLFGHDGTETRRAVAVDADWTAALAKALAPRGALVFNFHSAAALRKSAPMLATERRFVSAYRLTTSLYDNVIGAFFTAPVTKKLFLDTLAATPHLDRRKKSCRLNFTFRKLR</sequence>
<keyword evidence="1" id="KW-0620">Polyamine biosynthesis</keyword>
<accession>A0A545TLH2</accession>
<dbReference type="GO" id="GO:0032259">
    <property type="term" value="P:methylation"/>
    <property type="evidence" value="ECO:0007669"/>
    <property type="project" value="UniProtKB-KW"/>
</dbReference>
<dbReference type="EMBL" id="VHSG01000013">
    <property type="protein sequence ID" value="TQV78072.1"/>
    <property type="molecule type" value="Genomic_DNA"/>
</dbReference>
<protein>
    <submittedName>
        <fullName evidence="2">Class I SAM-dependent methyltransferase</fullName>
    </submittedName>
</protein>
<name>A0A545TLH2_9GAMM</name>
<evidence type="ECO:0000313" key="3">
    <source>
        <dbReference type="Proteomes" id="UP000319732"/>
    </source>
</evidence>
<dbReference type="OrthoDB" id="191025at2"/>
<evidence type="ECO:0000313" key="2">
    <source>
        <dbReference type="EMBL" id="TQV78072.1"/>
    </source>
</evidence>
<reference evidence="2 3" key="1">
    <citation type="submission" date="2019-06" db="EMBL/GenBank/DDBJ databases">
        <title>Whole genome sequence for Cellvibrionaceae sp. R142.</title>
        <authorList>
            <person name="Wang G."/>
        </authorList>
    </citation>
    <scope>NUCLEOTIDE SEQUENCE [LARGE SCALE GENOMIC DNA]</scope>
    <source>
        <strain evidence="2 3">R142</strain>
    </source>
</reference>
<dbReference type="InterPro" id="IPR029063">
    <property type="entry name" value="SAM-dependent_MTases_sf"/>
</dbReference>
<dbReference type="GO" id="GO:0008168">
    <property type="term" value="F:methyltransferase activity"/>
    <property type="evidence" value="ECO:0007669"/>
    <property type="project" value="UniProtKB-KW"/>
</dbReference>
<dbReference type="Proteomes" id="UP000319732">
    <property type="component" value="Unassembled WGS sequence"/>
</dbReference>
<proteinExistence type="predicted"/>
<keyword evidence="2" id="KW-0489">Methyltransferase</keyword>
<dbReference type="CDD" id="cd02440">
    <property type="entry name" value="AdoMet_MTases"/>
    <property type="match status" value="1"/>
</dbReference>
<gene>
    <name evidence="2" type="ORF">FKG94_13405</name>
</gene>
<dbReference type="PANTHER" id="PTHR43317">
    <property type="entry name" value="THERMOSPERMINE SYNTHASE ACAULIS5"/>
    <property type="match status" value="1"/>
</dbReference>
<dbReference type="PANTHER" id="PTHR43317:SF1">
    <property type="entry name" value="THERMOSPERMINE SYNTHASE ACAULIS5"/>
    <property type="match status" value="1"/>
</dbReference>
<dbReference type="Gene3D" id="3.40.50.150">
    <property type="entry name" value="Vaccinia Virus protein VP39"/>
    <property type="match status" value="1"/>
</dbReference>
<evidence type="ECO:0000256" key="1">
    <source>
        <dbReference type="ARBA" id="ARBA00023115"/>
    </source>
</evidence>
<keyword evidence="2" id="KW-0808">Transferase</keyword>
<dbReference type="GO" id="GO:0006596">
    <property type="term" value="P:polyamine biosynthetic process"/>
    <property type="evidence" value="ECO:0007669"/>
    <property type="project" value="UniProtKB-KW"/>
</dbReference>
<dbReference type="SUPFAM" id="SSF53335">
    <property type="entry name" value="S-adenosyl-L-methionine-dependent methyltransferases"/>
    <property type="match status" value="1"/>
</dbReference>
<comment type="caution">
    <text evidence="2">The sequence shown here is derived from an EMBL/GenBank/DDBJ whole genome shotgun (WGS) entry which is preliminary data.</text>
</comment>
<keyword evidence="3" id="KW-1185">Reference proteome</keyword>
<organism evidence="2 3">
    <name type="scientific">Exilibacterium tricleocarpae</name>
    <dbReference type="NCBI Taxonomy" id="2591008"/>
    <lineage>
        <taxon>Bacteria</taxon>
        <taxon>Pseudomonadati</taxon>
        <taxon>Pseudomonadota</taxon>
        <taxon>Gammaproteobacteria</taxon>
        <taxon>Cellvibrionales</taxon>
        <taxon>Cellvibrionaceae</taxon>
        <taxon>Exilibacterium</taxon>
    </lineage>
</organism>
<dbReference type="RefSeq" id="WP_142904851.1">
    <property type="nucleotide sequence ID" value="NZ_ML660094.1"/>
</dbReference>
<dbReference type="AlphaFoldDB" id="A0A545TLH2"/>